<keyword evidence="4 6" id="KW-1133">Transmembrane helix</keyword>
<dbReference type="GO" id="GO:0005886">
    <property type="term" value="C:plasma membrane"/>
    <property type="evidence" value="ECO:0007669"/>
    <property type="project" value="UniProtKB-SubCell"/>
</dbReference>
<feature type="transmembrane region" description="Helical" evidence="6">
    <location>
        <begin position="281"/>
        <end position="305"/>
    </location>
</feature>
<protein>
    <submittedName>
        <fullName evidence="10">ABC transporter permease</fullName>
    </submittedName>
</protein>
<feature type="transmembrane region" description="Helical" evidence="6">
    <location>
        <begin position="21"/>
        <end position="41"/>
    </location>
</feature>
<dbReference type="EMBL" id="JACRTI010000057">
    <property type="protein sequence ID" value="MBC8603415.1"/>
    <property type="molecule type" value="Genomic_DNA"/>
</dbReference>
<dbReference type="EMBL" id="QREV01000057">
    <property type="protein sequence ID" value="RDU47870.1"/>
    <property type="molecule type" value="Genomic_DNA"/>
</dbReference>
<evidence type="ECO:0000256" key="3">
    <source>
        <dbReference type="ARBA" id="ARBA00022692"/>
    </source>
</evidence>
<feature type="transmembrane region" description="Helical" evidence="6">
    <location>
        <begin position="416"/>
        <end position="440"/>
    </location>
</feature>
<keyword evidence="12" id="KW-1185">Reference proteome</keyword>
<keyword evidence="2" id="KW-1003">Cell membrane</keyword>
<feature type="transmembrane region" description="Helical" evidence="6">
    <location>
        <begin position="762"/>
        <end position="782"/>
    </location>
</feature>
<feature type="domain" description="ABC3 transporter permease C-terminal" evidence="7">
    <location>
        <begin position="287"/>
        <end position="400"/>
    </location>
</feature>
<comment type="caution">
    <text evidence="10">The sequence shown here is derived from an EMBL/GenBank/DDBJ whole genome shotgun (WGS) entry which is preliminary data.</text>
</comment>
<dbReference type="AlphaFoldDB" id="A0A3D8HAV2"/>
<feature type="transmembrane region" description="Helical" evidence="6">
    <location>
        <begin position="369"/>
        <end position="395"/>
    </location>
</feature>
<accession>A0A3D8HAV2</accession>
<evidence type="ECO:0000256" key="2">
    <source>
        <dbReference type="ARBA" id="ARBA00022475"/>
    </source>
</evidence>
<dbReference type="InterPro" id="IPR025857">
    <property type="entry name" value="MacB_PCD"/>
</dbReference>
<dbReference type="Proteomes" id="UP000256321">
    <property type="component" value="Unassembled WGS sequence"/>
</dbReference>
<feature type="transmembrane region" description="Helical" evidence="6">
    <location>
        <begin position="728"/>
        <end position="747"/>
    </location>
</feature>
<organism evidence="10 11">
    <name type="scientific">Parabacteroides acidifaciens</name>
    <dbReference type="NCBI Taxonomy" id="2290935"/>
    <lineage>
        <taxon>Bacteria</taxon>
        <taxon>Pseudomonadati</taxon>
        <taxon>Bacteroidota</taxon>
        <taxon>Bacteroidia</taxon>
        <taxon>Bacteroidales</taxon>
        <taxon>Tannerellaceae</taxon>
        <taxon>Parabacteroides</taxon>
    </lineage>
</organism>
<evidence type="ECO:0000313" key="9">
    <source>
        <dbReference type="EMBL" id="MBC8603415.1"/>
    </source>
</evidence>
<feature type="domain" description="ABC3 transporter permease C-terminal" evidence="7">
    <location>
        <begin position="679"/>
        <end position="792"/>
    </location>
</feature>
<dbReference type="PANTHER" id="PTHR30572:SF18">
    <property type="entry name" value="ABC-TYPE MACROLIDE FAMILY EXPORT SYSTEM PERMEASE COMPONENT 2"/>
    <property type="match status" value="1"/>
</dbReference>
<dbReference type="PANTHER" id="PTHR30572">
    <property type="entry name" value="MEMBRANE COMPONENT OF TRANSPORTER-RELATED"/>
    <property type="match status" value="1"/>
</dbReference>
<evidence type="ECO:0000313" key="12">
    <source>
        <dbReference type="Proteomes" id="UP000629596"/>
    </source>
</evidence>
<reference evidence="10 11" key="1">
    <citation type="submission" date="2018-07" db="EMBL/GenBank/DDBJ databases">
        <title>Parabacteroides acidifaciens nov. sp., isolated from human feces.</title>
        <authorList>
            <person name="Wang Y.J."/>
        </authorList>
    </citation>
    <scope>NUCLEOTIDE SEQUENCE [LARGE SCALE GENOMIC DNA]</scope>
    <source>
        <strain evidence="10 11">426-9</strain>
    </source>
</reference>
<reference evidence="9 12" key="2">
    <citation type="submission" date="2020-08" db="EMBL/GenBank/DDBJ databases">
        <title>Genome public.</title>
        <authorList>
            <person name="Liu C."/>
            <person name="Sun Q."/>
        </authorList>
    </citation>
    <scope>NUCLEOTIDE SEQUENCE [LARGE SCALE GENOMIC DNA]</scope>
    <source>
        <strain evidence="9 12">426_9</strain>
    </source>
</reference>
<gene>
    <name evidence="10" type="ORF">DWU89_17415</name>
    <name evidence="9" type="ORF">H8784_17010</name>
</gene>
<dbReference type="Pfam" id="PF02687">
    <property type="entry name" value="FtsX"/>
    <property type="match status" value="2"/>
</dbReference>
<comment type="subcellular location">
    <subcellularLocation>
        <location evidence="1">Cell membrane</location>
        <topology evidence="1">Multi-pass membrane protein</topology>
    </subcellularLocation>
</comment>
<evidence type="ECO:0000256" key="6">
    <source>
        <dbReference type="SAM" id="Phobius"/>
    </source>
</evidence>
<dbReference type="GO" id="GO:0022857">
    <property type="term" value="F:transmembrane transporter activity"/>
    <property type="evidence" value="ECO:0007669"/>
    <property type="project" value="TreeGrafter"/>
</dbReference>
<proteinExistence type="predicted"/>
<dbReference type="Pfam" id="PF12704">
    <property type="entry name" value="MacB_PCD"/>
    <property type="match status" value="1"/>
</dbReference>
<name>A0A3D8HAV2_9BACT</name>
<evidence type="ECO:0000259" key="8">
    <source>
        <dbReference type="Pfam" id="PF12704"/>
    </source>
</evidence>
<sequence length="799" mass="91499">MLKHYVKVALRLIKRSFLFSSINMLGFVVGMTAAFLIYLWIVDELTFEDFNKNRNEIYRVIRVVENADGQVPSTATPLSGIFRKDYPKVENATFIKYSNAADFHFGNDFIVAKLAYVDTTFFDVFDFPVVAGDPKLMKKDPQQIVISEETAKRMFGNASAIGKEVIHNFWREQRPYKVAAVLKVPRKSHIQFDVLIGWNSFLSYHKEEENNWGWSERMHVYIQLKKGQKLTDADRLAMRNLWIDHSQWGKPLDFQPLSDIHLRTPFKEPDDVYNHGNIQQIYLFAALAALIVFMGAFNFTTLSTARASQRFKEIGVRKVTGAKRHMLITQFLSESLVQAFLALLLALALTELLLPLFNRFVEKDIVLIFNWQTVLFILFGILGIGCLAGSFPAFYMSSFNPLLAFKGGQATGRKGALVKGLVCVQFVISIVMIIGTVVVFKQLHYLQNADVGLDTENLVMVDVDDWREESIPYKQEVLKNSHVKSITIGVDLSDFLQGYRWETSKFSWQDEVGRMDSLEMVGLVGDRDFFQTLGLELVKGEAFEADPDKFWSGAYNVTPIVINETAWKMLDVENPVGMILKGDLNFTGRGTSRIVGVVKDFNYQPLREKIRPVFIYYTNQLLVKMYVKISPVNQAETLNFLKTKYEEMRPNHIFVPQFFKSVLKNNYARERQLSQVFLIFTILSILVAMMGVFGLVALSTAQRTKEIGIRKVNGAHSDRIVRMFCREYMIWVGVAFVIACPPGYLFMDRWLSNFAYQATVGWWLFPMAGLVVLLITILTVIVQTWRAASRNPVTSLRYE</sequence>
<dbReference type="InterPro" id="IPR050250">
    <property type="entry name" value="Macrolide_Exporter_MacB"/>
</dbReference>
<keyword evidence="5 6" id="KW-0472">Membrane</keyword>
<dbReference type="InterPro" id="IPR003838">
    <property type="entry name" value="ABC3_permease_C"/>
</dbReference>
<dbReference type="RefSeq" id="WP_115500905.1">
    <property type="nucleotide sequence ID" value="NZ_JACRTI010000057.1"/>
</dbReference>
<evidence type="ECO:0000256" key="4">
    <source>
        <dbReference type="ARBA" id="ARBA00022989"/>
    </source>
</evidence>
<dbReference type="Proteomes" id="UP000629596">
    <property type="component" value="Unassembled WGS sequence"/>
</dbReference>
<evidence type="ECO:0000313" key="10">
    <source>
        <dbReference type="EMBL" id="RDU47870.1"/>
    </source>
</evidence>
<evidence type="ECO:0000259" key="7">
    <source>
        <dbReference type="Pfam" id="PF02687"/>
    </source>
</evidence>
<evidence type="ECO:0000256" key="5">
    <source>
        <dbReference type="ARBA" id="ARBA00023136"/>
    </source>
</evidence>
<evidence type="ECO:0000313" key="11">
    <source>
        <dbReference type="Proteomes" id="UP000256321"/>
    </source>
</evidence>
<keyword evidence="3 6" id="KW-0812">Transmembrane</keyword>
<feature type="transmembrane region" description="Helical" evidence="6">
    <location>
        <begin position="326"/>
        <end position="349"/>
    </location>
</feature>
<feature type="transmembrane region" description="Helical" evidence="6">
    <location>
        <begin position="676"/>
        <end position="701"/>
    </location>
</feature>
<evidence type="ECO:0000256" key="1">
    <source>
        <dbReference type="ARBA" id="ARBA00004651"/>
    </source>
</evidence>
<feature type="domain" description="MacB-like periplasmic core" evidence="8">
    <location>
        <begin position="20"/>
        <end position="233"/>
    </location>
</feature>